<name>A0A0J9X6W6_GEOCN</name>
<feature type="compositionally biased region" description="Basic residues" evidence="1">
    <location>
        <begin position="365"/>
        <end position="387"/>
    </location>
</feature>
<evidence type="ECO:0000313" key="3">
    <source>
        <dbReference type="EMBL" id="CDO52881.1"/>
    </source>
</evidence>
<comment type="caution">
    <text evidence="3">The sequence shown here is derived from an EMBL/GenBank/DDBJ whole genome shotgun (WGS) entry which is preliminary data.</text>
</comment>
<evidence type="ECO:0000259" key="2">
    <source>
        <dbReference type="Pfam" id="PF26434"/>
    </source>
</evidence>
<feature type="compositionally biased region" description="Polar residues" evidence="1">
    <location>
        <begin position="341"/>
        <end position="351"/>
    </location>
</feature>
<dbReference type="STRING" id="1173061.A0A0J9X6W6"/>
<dbReference type="Pfam" id="PF26434">
    <property type="entry name" value="YAG7_C"/>
    <property type="match status" value="1"/>
</dbReference>
<dbReference type="OrthoDB" id="5399559at2759"/>
<reference evidence="3" key="1">
    <citation type="submission" date="2014-03" db="EMBL/GenBank/DDBJ databases">
        <authorList>
            <person name="Casaregola S."/>
        </authorList>
    </citation>
    <scope>NUCLEOTIDE SEQUENCE [LARGE SCALE GENOMIC DNA]</scope>
    <source>
        <strain evidence="3">CLIB 918</strain>
    </source>
</reference>
<evidence type="ECO:0000256" key="1">
    <source>
        <dbReference type="SAM" id="MobiDB-lite"/>
    </source>
</evidence>
<dbReference type="EMBL" id="CCBN010000004">
    <property type="protein sequence ID" value="CDO52881.1"/>
    <property type="molecule type" value="Genomic_DNA"/>
</dbReference>
<proteinExistence type="predicted"/>
<feature type="compositionally biased region" description="Low complexity" evidence="1">
    <location>
        <begin position="314"/>
        <end position="340"/>
    </location>
</feature>
<keyword evidence="4" id="KW-1185">Reference proteome</keyword>
<feature type="compositionally biased region" description="Low complexity" evidence="1">
    <location>
        <begin position="39"/>
        <end position="48"/>
    </location>
</feature>
<feature type="domain" description="YAG7-like dimerisation" evidence="2">
    <location>
        <begin position="178"/>
        <end position="241"/>
    </location>
</feature>
<protein>
    <recommendedName>
        <fullName evidence="2">YAG7-like dimerisation domain-containing protein</fullName>
    </recommendedName>
</protein>
<dbReference type="Proteomes" id="UP000242525">
    <property type="component" value="Unassembled WGS sequence"/>
</dbReference>
<organism evidence="3 4">
    <name type="scientific">Geotrichum candidum</name>
    <name type="common">Oospora lactis</name>
    <name type="synonym">Dipodascus geotrichum</name>
    <dbReference type="NCBI Taxonomy" id="1173061"/>
    <lineage>
        <taxon>Eukaryota</taxon>
        <taxon>Fungi</taxon>
        <taxon>Dikarya</taxon>
        <taxon>Ascomycota</taxon>
        <taxon>Saccharomycotina</taxon>
        <taxon>Dipodascomycetes</taxon>
        <taxon>Dipodascales</taxon>
        <taxon>Dipodascaceae</taxon>
        <taxon>Geotrichum</taxon>
    </lineage>
</organism>
<evidence type="ECO:0000313" key="4">
    <source>
        <dbReference type="Proteomes" id="UP000242525"/>
    </source>
</evidence>
<dbReference type="AlphaFoldDB" id="A0A0J9X6W6"/>
<gene>
    <name evidence="3" type="ORF">BN980_GECA04s00989g</name>
</gene>
<feature type="region of interest" description="Disordered" evidence="1">
    <location>
        <begin position="1"/>
        <end position="48"/>
    </location>
</feature>
<sequence>MTEPHITEQPAVNSTRPESPKKQAGKKKPGNKRKPNKTRQAQLQQQQDRSLDAIFVQFARAQLESQTNATNTTDAAAAGPTDAVSEFLHKRIRNVQKRKARIDRIVEIGDPSKLNVDQIEALKHKDHVETLLKELTDTLAVHVAQREQEAAARERAEERTNTLVRAALRDARRAGEAAGTDRVRTLVKFLRAASIKRQLQPVVTPQSAAFEALLQMVYMGDESAVAAVERLHLGVEALVADDTVPYRIVRDVSFMSEEDLLDGKDLVEPEETASTAPVVAEVSPDATLAEEEPVAKDDATAKLSFIQQSEIDSEAPSTTNTTETTTVESTATEPVTEPATAQSAGEPTSPASPKDEESEETKDPAKKKKKRPYYRHRSKKSTVKTDA</sequence>
<accession>A0A0J9X6W6</accession>
<dbReference type="InterPro" id="IPR058602">
    <property type="entry name" value="YAG7_dimerisation_dom"/>
</dbReference>
<feature type="compositionally biased region" description="Basic residues" evidence="1">
    <location>
        <begin position="23"/>
        <end position="37"/>
    </location>
</feature>
<feature type="region of interest" description="Disordered" evidence="1">
    <location>
        <begin position="267"/>
        <end position="387"/>
    </location>
</feature>